<organism evidence="2 3">
    <name type="scientific">Sporosarcina newyorkensis</name>
    <dbReference type="NCBI Taxonomy" id="759851"/>
    <lineage>
        <taxon>Bacteria</taxon>
        <taxon>Bacillati</taxon>
        <taxon>Bacillota</taxon>
        <taxon>Bacilli</taxon>
        <taxon>Bacillales</taxon>
        <taxon>Caryophanaceae</taxon>
        <taxon>Sporosarcina</taxon>
    </lineage>
</organism>
<dbReference type="SUPFAM" id="SSF55729">
    <property type="entry name" value="Acyl-CoA N-acyltransferases (Nat)"/>
    <property type="match status" value="1"/>
</dbReference>
<dbReference type="GO" id="GO:0005737">
    <property type="term" value="C:cytoplasm"/>
    <property type="evidence" value="ECO:0007669"/>
    <property type="project" value="TreeGrafter"/>
</dbReference>
<evidence type="ECO:0000313" key="3">
    <source>
        <dbReference type="Proteomes" id="UP000190042"/>
    </source>
</evidence>
<dbReference type="PANTHER" id="PTHR43792">
    <property type="entry name" value="GNAT FAMILY, PUTATIVE (AFU_ORTHOLOGUE AFUA_3G00765)-RELATED-RELATED"/>
    <property type="match status" value="1"/>
</dbReference>
<dbReference type="Pfam" id="PF13302">
    <property type="entry name" value="Acetyltransf_3"/>
    <property type="match status" value="1"/>
</dbReference>
<dbReference type="Gene3D" id="3.40.630.30">
    <property type="match status" value="1"/>
</dbReference>
<name>A0A1T4XT19_9BACL</name>
<dbReference type="InterPro" id="IPR000182">
    <property type="entry name" value="GNAT_dom"/>
</dbReference>
<dbReference type="InterPro" id="IPR051531">
    <property type="entry name" value="N-acetyltransferase"/>
</dbReference>
<evidence type="ECO:0000313" key="2">
    <source>
        <dbReference type="EMBL" id="SKA92664.1"/>
    </source>
</evidence>
<keyword evidence="3" id="KW-1185">Reference proteome</keyword>
<dbReference type="GO" id="GO:0008999">
    <property type="term" value="F:protein-N-terminal-alanine acetyltransferase activity"/>
    <property type="evidence" value="ECO:0007669"/>
    <property type="project" value="TreeGrafter"/>
</dbReference>
<dbReference type="AlphaFoldDB" id="A0A1T4XT19"/>
<reference evidence="3" key="1">
    <citation type="submission" date="2017-02" db="EMBL/GenBank/DDBJ databases">
        <authorList>
            <person name="Varghese N."/>
            <person name="Submissions S."/>
        </authorList>
    </citation>
    <scope>NUCLEOTIDE SEQUENCE [LARGE SCALE GENOMIC DNA]</scope>
    <source>
        <strain evidence="3">DSM 23966</strain>
    </source>
</reference>
<sequence>MQNDNKFPILETDRLILRQVTEEDAGSLLAYLSDPTVVKHMGLEPFLSIDDAINEISWYRSIFDEGSGIRWGIALKEDDVIIGSCGFLNWIPKHYRSEIGFELSRSFWGKGIANEALEIVLAYGFKQMNLQRIEALIEPPNESSKRLVENHSFVREGLLRSYECTLGKFDDLYMYSLLKEEFLNA</sequence>
<gene>
    <name evidence="2" type="ORF">SAMN04244570_1336</name>
</gene>
<keyword evidence="2" id="KW-0808">Transferase</keyword>
<dbReference type="PANTHER" id="PTHR43792:SF9">
    <property type="entry name" value="RIBOSOMAL-PROTEIN-ALANINE ACETYLTRANSFERASE"/>
    <property type="match status" value="1"/>
</dbReference>
<evidence type="ECO:0000259" key="1">
    <source>
        <dbReference type="PROSITE" id="PS51186"/>
    </source>
</evidence>
<dbReference type="RefSeq" id="WP_078816983.1">
    <property type="nucleotide sequence ID" value="NZ_FUYJ01000001.1"/>
</dbReference>
<dbReference type="InterPro" id="IPR016181">
    <property type="entry name" value="Acyl_CoA_acyltransferase"/>
</dbReference>
<dbReference type="Proteomes" id="UP000190042">
    <property type="component" value="Unassembled WGS sequence"/>
</dbReference>
<accession>A0A1T4XT19</accession>
<dbReference type="EMBL" id="FUYJ01000001">
    <property type="protein sequence ID" value="SKA92664.1"/>
    <property type="molecule type" value="Genomic_DNA"/>
</dbReference>
<dbReference type="PROSITE" id="PS51186">
    <property type="entry name" value="GNAT"/>
    <property type="match status" value="1"/>
</dbReference>
<protein>
    <submittedName>
        <fullName evidence="2">Ribosomal-protein-alanine N-acetyltransferase</fullName>
    </submittedName>
</protein>
<proteinExistence type="predicted"/>
<feature type="domain" description="N-acetyltransferase" evidence="1">
    <location>
        <begin position="15"/>
        <end position="179"/>
    </location>
</feature>